<name>A0AAV7RDS4_PLEWA</name>
<dbReference type="Proteomes" id="UP001066276">
    <property type="component" value="Chromosome 5"/>
</dbReference>
<dbReference type="EMBL" id="JANPWB010000009">
    <property type="protein sequence ID" value="KAJ1149992.1"/>
    <property type="molecule type" value="Genomic_DNA"/>
</dbReference>
<gene>
    <name evidence="2" type="ORF">NDU88_002790</name>
</gene>
<evidence type="ECO:0000256" key="1">
    <source>
        <dbReference type="SAM" id="MobiDB-lite"/>
    </source>
</evidence>
<accession>A0AAV7RDS4</accession>
<reference evidence="2" key="1">
    <citation type="journal article" date="2022" name="bioRxiv">
        <title>Sequencing and chromosome-scale assembly of the giantPleurodeles waltlgenome.</title>
        <authorList>
            <person name="Brown T."/>
            <person name="Elewa A."/>
            <person name="Iarovenko S."/>
            <person name="Subramanian E."/>
            <person name="Araus A.J."/>
            <person name="Petzold A."/>
            <person name="Susuki M."/>
            <person name="Suzuki K.-i.T."/>
            <person name="Hayashi T."/>
            <person name="Toyoda A."/>
            <person name="Oliveira C."/>
            <person name="Osipova E."/>
            <person name="Leigh N.D."/>
            <person name="Simon A."/>
            <person name="Yun M.H."/>
        </authorList>
    </citation>
    <scope>NUCLEOTIDE SEQUENCE</scope>
    <source>
        <strain evidence="2">20211129_DDA</strain>
        <tissue evidence="2">Liver</tissue>
    </source>
</reference>
<feature type="compositionally biased region" description="Polar residues" evidence="1">
    <location>
        <begin position="65"/>
        <end position="80"/>
    </location>
</feature>
<sequence>MTLPLQPLCKLQKKCHAMHLPLLQITKDDRAISPMALLDSALNEWFEPLLFFELSGGAVPLNFSASNEQATDGPSHTSAAENEHTPYRLCKDQTYATHAPNDADMSSDKE</sequence>
<evidence type="ECO:0000313" key="3">
    <source>
        <dbReference type="Proteomes" id="UP001066276"/>
    </source>
</evidence>
<organism evidence="2 3">
    <name type="scientific">Pleurodeles waltl</name>
    <name type="common">Iberian ribbed newt</name>
    <dbReference type="NCBI Taxonomy" id="8319"/>
    <lineage>
        <taxon>Eukaryota</taxon>
        <taxon>Metazoa</taxon>
        <taxon>Chordata</taxon>
        <taxon>Craniata</taxon>
        <taxon>Vertebrata</taxon>
        <taxon>Euteleostomi</taxon>
        <taxon>Amphibia</taxon>
        <taxon>Batrachia</taxon>
        <taxon>Caudata</taxon>
        <taxon>Salamandroidea</taxon>
        <taxon>Salamandridae</taxon>
        <taxon>Pleurodelinae</taxon>
        <taxon>Pleurodeles</taxon>
    </lineage>
</organism>
<dbReference type="AlphaFoldDB" id="A0AAV7RDS4"/>
<evidence type="ECO:0000313" key="2">
    <source>
        <dbReference type="EMBL" id="KAJ1149992.1"/>
    </source>
</evidence>
<protein>
    <submittedName>
        <fullName evidence="2">Uncharacterized protein</fullName>
    </submittedName>
</protein>
<keyword evidence="3" id="KW-1185">Reference proteome</keyword>
<feature type="region of interest" description="Disordered" evidence="1">
    <location>
        <begin position="65"/>
        <end position="87"/>
    </location>
</feature>
<proteinExistence type="predicted"/>
<comment type="caution">
    <text evidence="2">The sequence shown here is derived from an EMBL/GenBank/DDBJ whole genome shotgun (WGS) entry which is preliminary data.</text>
</comment>